<evidence type="ECO:0000256" key="1">
    <source>
        <dbReference type="SAM" id="MobiDB-lite"/>
    </source>
</evidence>
<dbReference type="EMBL" id="GL377311">
    <property type="protein sequence ID" value="EFI93287.1"/>
    <property type="molecule type" value="Genomic_DNA"/>
</dbReference>
<evidence type="ECO:0000259" key="3">
    <source>
        <dbReference type="Pfam" id="PF20151"/>
    </source>
</evidence>
<feature type="compositionally biased region" description="Low complexity" evidence="1">
    <location>
        <begin position="400"/>
        <end position="415"/>
    </location>
</feature>
<accession>D8QGF0</accession>
<evidence type="ECO:0000256" key="2">
    <source>
        <dbReference type="SAM" id="Phobius"/>
    </source>
</evidence>
<proteinExistence type="predicted"/>
<feature type="transmembrane region" description="Helical" evidence="2">
    <location>
        <begin position="220"/>
        <end position="238"/>
    </location>
</feature>
<feature type="transmembrane region" description="Helical" evidence="2">
    <location>
        <begin position="103"/>
        <end position="124"/>
    </location>
</feature>
<dbReference type="AlphaFoldDB" id="D8QGF0"/>
<organism evidence="5">
    <name type="scientific">Schizophyllum commune (strain H4-8 / FGSC 9210)</name>
    <name type="common">Split gill fungus</name>
    <dbReference type="NCBI Taxonomy" id="578458"/>
    <lineage>
        <taxon>Eukaryota</taxon>
        <taxon>Fungi</taxon>
        <taxon>Dikarya</taxon>
        <taxon>Basidiomycota</taxon>
        <taxon>Agaricomycotina</taxon>
        <taxon>Agaricomycetes</taxon>
        <taxon>Agaricomycetidae</taxon>
        <taxon>Agaricales</taxon>
        <taxon>Schizophyllaceae</taxon>
        <taxon>Schizophyllum</taxon>
    </lineage>
</organism>
<keyword evidence="2" id="KW-1133">Transmembrane helix</keyword>
<feature type="transmembrane region" description="Helical" evidence="2">
    <location>
        <begin position="136"/>
        <end position="159"/>
    </location>
</feature>
<dbReference type="InterPro" id="IPR045340">
    <property type="entry name" value="DUF6533"/>
</dbReference>
<evidence type="ECO:0000313" key="5">
    <source>
        <dbReference type="Proteomes" id="UP000007431"/>
    </source>
</evidence>
<dbReference type="Proteomes" id="UP000007431">
    <property type="component" value="Unassembled WGS sequence"/>
</dbReference>
<sequence length="422" mass="46356">MSSAAAIIETLVQRLWNLQATHCAHVASSTIIVFDHLITLDDEIQLIWKSSWSLGKILFMFNRYFGLASVIVNLYGLFTPSLTDSLCVSHSVRKPATNGAGSTVTAVGATGVAVCVVSEIILLMRLYVLYLLNKKILIVMLVGFVVSSGFAAAIMGLVMQRVTAVVVTLPGLKPMCVPSNVSPKFYTYWIPFLGFESLLCALALYRGFQTYRMDNASYTSSRLLIRILIRDSVMYYLARVLVDDWLEQDADAHPTSVFATYFTNMLMWAAAPPSLLELPIGFAVAVSCVLGNRMMFNIRQASLDTQRTKLPIRSPSSAGRYCSTPASGRYCSSPTSGRYSASGSRRYSTPPVPRFTREVVTVRDGSVHREICYQIPPAVLRRDSVICLDTMRVGHGRGESTGSETTSSPTSSTYTHQTVIAL</sequence>
<name>D8QGF0_SCHCM</name>
<keyword evidence="2" id="KW-0812">Transmembrane</keyword>
<protein>
    <recommendedName>
        <fullName evidence="3">DUF6533 domain-containing protein</fullName>
    </recommendedName>
</protein>
<dbReference type="HOGENOM" id="CLU_035509_15_2_1"/>
<evidence type="ECO:0000313" key="4">
    <source>
        <dbReference type="EMBL" id="EFI93287.1"/>
    </source>
</evidence>
<dbReference type="OMA" id="CLNVRGY"/>
<feature type="region of interest" description="Disordered" evidence="1">
    <location>
        <begin position="395"/>
        <end position="422"/>
    </location>
</feature>
<gene>
    <name evidence="4" type="ORF">SCHCODRAFT_112937</name>
</gene>
<reference evidence="4 5" key="1">
    <citation type="journal article" date="2010" name="Nat. Biotechnol.">
        <title>Genome sequence of the model mushroom Schizophyllum commune.</title>
        <authorList>
            <person name="Ohm R.A."/>
            <person name="de Jong J.F."/>
            <person name="Lugones L.G."/>
            <person name="Aerts A."/>
            <person name="Kothe E."/>
            <person name="Stajich J.E."/>
            <person name="de Vries R.P."/>
            <person name="Record E."/>
            <person name="Levasseur A."/>
            <person name="Baker S.E."/>
            <person name="Bartholomew K.A."/>
            <person name="Coutinho P.M."/>
            <person name="Erdmann S."/>
            <person name="Fowler T.J."/>
            <person name="Gathman A.C."/>
            <person name="Lombard V."/>
            <person name="Henrissat B."/>
            <person name="Knabe N."/>
            <person name="Kuees U."/>
            <person name="Lilly W.W."/>
            <person name="Lindquist E."/>
            <person name="Lucas S."/>
            <person name="Magnuson J.K."/>
            <person name="Piumi F."/>
            <person name="Raudaskoski M."/>
            <person name="Salamov A."/>
            <person name="Schmutz J."/>
            <person name="Schwarze F.W.M.R."/>
            <person name="vanKuyk P.A."/>
            <person name="Horton J.S."/>
            <person name="Grigoriev I.V."/>
            <person name="Woesten H.A.B."/>
        </authorList>
    </citation>
    <scope>NUCLEOTIDE SEQUENCE [LARGE SCALE GENOMIC DNA]</scope>
    <source>
        <strain evidence="5">H4-8 / FGSC 9210</strain>
    </source>
</reference>
<feature type="transmembrane region" description="Helical" evidence="2">
    <location>
        <begin position="188"/>
        <end position="208"/>
    </location>
</feature>
<feature type="domain" description="DUF6533" evidence="3">
    <location>
        <begin position="23"/>
        <end position="68"/>
    </location>
</feature>
<dbReference type="VEuPathDB" id="FungiDB:SCHCODRAFT_02671946"/>
<feature type="transmembrane region" description="Helical" evidence="2">
    <location>
        <begin position="64"/>
        <end position="83"/>
    </location>
</feature>
<dbReference type="eggNOG" id="ENOG502RCW6">
    <property type="taxonomic scope" value="Eukaryota"/>
</dbReference>
<dbReference type="InParanoid" id="D8QGF0"/>
<dbReference type="Pfam" id="PF20151">
    <property type="entry name" value="DUF6533"/>
    <property type="match status" value="1"/>
</dbReference>
<feature type="non-terminal residue" evidence="4">
    <location>
        <position position="422"/>
    </location>
</feature>
<keyword evidence="5" id="KW-1185">Reference proteome</keyword>
<keyword evidence="2" id="KW-0472">Membrane</keyword>
<feature type="transmembrane region" description="Helical" evidence="2">
    <location>
        <begin position="265"/>
        <end position="290"/>
    </location>
</feature>